<dbReference type="HAMAP" id="MF_01384">
    <property type="entry name" value="UreD"/>
    <property type="match status" value="1"/>
</dbReference>
<dbReference type="Pfam" id="PF01774">
    <property type="entry name" value="UreD"/>
    <property type="match status" value="1"/>
</dbReference>
<dbReference type="GO" id="GO:0016151">
    <property type="term" value="F:nickel cation binding"/>
    <property type="evidence" value="ECO:0007669"/>
    <property type="project" value="InterPro"/>
</dbReference>
<dbReference type="Proteomes" id="UP000242474">
    <property type="component" value="Unassembled WGS sequence"/>
</dbReference>
<dbReference type="InterPro" id="IPR002669">
    <property type="entry name" value="UreD"/>
</dbReference>
<dbReference type="PANTHER" id="PTHR33643">
    <property type="entry name" value="UREASE ACCESSORY PROTEIN D"/>
    <property type="match status" value="1"/>
</dbReference>
<proteinExistence type="inferred from homology"/>
<evidence type="ECO:0000313" key="4">
    <source>
        <dbReference type="Proteomes" id="UP000242474"/>
    </source>
</evidence>
<evidence type="ECO:0000256" key="2">
    <source>
        <dbReference type="ARBA" id="ARBA00023186"/>
    </source>
</evidence>
<dbReference type="EMBL" id="KZ303501">
    <property type="protein sequence ID" value="PIA16196.1"/>
    <property type="molecule type" value="Genomic_DNA"/>
</dbReference>
<dbReference type="PANTHER" id="PTHR33643:SF1">
    <property type="entry name" value="UREASE ACCESSORY PROTEIN D"/>
    <property type="match status" value="1"/>
</dbReference>
<dbReference type="OrthoDB" id="5550464at2759"/>
<reference evidence="3 4" key="1">
    <citation type="journal article" date="2015" name="Genome Biol. Evol.">
        <title>Phylogenomic analyses indicate that early fungi evolved digesting cell walls of algal ancestors of land plants.</title>
        <authorList>
            <person name="Chang Y."/>
            <person name="Wang S."/>
            <person name="Sekimoto S."/>
            <person name="Aerts A.L."/>
            <person name="Choi C."/>
            <person name="Clum A."/>
            <person name="LaButti K.M."/>
            <person name="Lindquist E.A."/>
            <person name="Yee Ngan C."/>
            <person name="Ohm R.A."/>
            <person name="Salamov A.A."/>
            <person name="Grigoriev I.V."/>
            <person name="Spatafora J.W."/>
            <person name="Berbee M.L."/>
        </authorList>
    </citation>
    <scope>NUCLEOTIDE SEQUENCE [LARGE SCALE GENOMIC DNA]</scope>
    <source>
        <strain evidence="3 4">NRRL 1564</strain>
    </source>
</reference>
<name>A0A2G5BB07_COERN</name>
<accession>A0A2G5BB07</accession>
<keyword evidence="2" id="KW-0143">Chaperone</keyword>
<gene>
    <name evidence="3" type="ORF">COEREDRAFT_43113</name>
</gene>
<organism evidence="3 4">
    <name type="scientific">Coemansia reversa (strain ATCC 12441 / NRRL 1564)</name>
    <dbReference type="NCBI Taxonomy" id="763665"/>
    <lineage>
        <taxon>Eukaryota</taxon>
        <taxon>Fungi</taxon>
        <taxon>Fungi incertae sedis</taxon>
        <taxon>Zoopagomycota</taxon>
        <taxon>Kickxellomycotina</taxon>
        <taxon>Kickxellomycetes</taxon>
        <taxon>Kickxellales</taxon>
        <taxon>Kickxellaceae</taxon>
        <taxon>Coemansia</taxon>
    </lineage>
</organism>
<comment type="similarity">
    <text evidence="1">Belongs to the UreD family.</text>
</comment>
<protein>
    <submittedName>
        <fullName evidence="3">UreD-domain-containing protein</fullName>
    </submittedName>
</protein>
<sequence>MPTPGRGSIDCHVLAGRLQLTSTCAYPLKIISPQAYRANKSKLYPAVSYLLSYGGGIVHGDRIHITIKVGEQCALLLLTQGSTKVFRKRVRHQQIEYKEEDSESYQTIEVKVEDESIVCLLPDPVTCFENARYNQRQIIRIVGKDEEKKNSGSVVLLDWVTSGRMSRGERWCFDKYFSINLVMFGDKLVIRDALLLEDGVGMGMERMDVFAYLLLLGPLVVEVADALRAEHRDRRIGPSLKRTESSTAKENVWWSVSEVDSNGVYGIAIRAASTNTDDLKCWIKTRLAPLQNILGDSAWSMYFNS</sequence>
<evidence type="ECO:0000256" key="1">
    <source>
        <dbReference type="ARBA" id="ARBA00007177"/>
    </source>
</evidence>
<dbReference type="STRING" id="763665.A0A2G5BB07"/>
<evidence type="ECO:0000313" key="3">
    <source>
        <dbReference type="EMBL" id="PIA16196.1"/>
    </source>
</evidence>
<keyword evidence="4" id="KW-1185">Reference proteome</keyword>
<dbReference type="AlphaFoldDB" id="A0A2G5BB07"/>